<evidence type="ECO:0000256" key="1">
    <source>
        <dbReference type="SAM" id="MobiDB-lite"/>
    </source>
</evidence>
<dbReference type="Pfam" id="PF04937">
    <property type="entry name" value="DUF659"/>
    <property type="match status" value="1"/>
</dbReference>
<organism evidence="3">
    <name type="scientific">Phytophthora nicotianae</name>
    <name type="common">Potato buckeye rot agent</name>
    <name type="synonym">Phytophthora parasitica</name>
    <dbReference type="NCBI Taxonomy" id="4792"/>
    <lineage>
        <taxon>Eukaryota</taxon>
        <taxon>Sar</taxon>
        <taxon>Stramenopiles</taxon>
        <taxon>Oomycota</taxon>
        <taxon>Peronosporomycetes</taxon>
        <taxon>Peronosporales</taxon>
        <taxon>Peronosporaceae</taxon>
        <taxon>Phytophthora</taxon>
    </lineage>
</organism>
<sequence length="243" mass="26474">MVFSSLLHQTICTLPDFGLSSSVSMLSSPAARSSAPSASTDGSTQSASAAVATSKSPPTKCGRRKGPAWDEVIAADGIVSCKKCERIIRQMGETHVERHIALWFYSTGMAFHKVSHSSLLQALQILHPGVEIPSARELATSLLDMCYGDFKVMVPHKLRVKKCTLNKDAWLDIKGRSVIDFYVLNCEGESYFLESNSTGSTSHEAVFLATDMKRGLHSQKFTTVVAIVSDNTAANRLMWSTLQ</sequence>
<feature type="region of interest" description="Disordered" evidence="1">
    <location>
        <begin position="30"/>
        <end position="65"/>
    </location>
</feature>
<evidence type="ECO:0000313" key="3">
    <source>
        <dbReference type="EMBL" id="ETM02246.1"/>
    </source>
</evidence>
<proteinExistence type="predicted"/>
<dbReference type="VEuPathDB" id="FungiDB:PPTG_06830"/>
<name>W2M078_PHYNI</name>
<feature type="domain" description="DUF659" evidence="2">
    <location>
        <begin position="133"/>
        <end position="236"/>
    </location>
</feature>
<accession>W2M078</accession>
<gene>
    <name evidence="3" type="ORF">L917_01261</name>
</gene>
<dbReference type="AlphaFoldDB" id="W2M078"/>
<reference evidence="3" key="1">
    <citation type="submission" date="2013-11" db="EMBL/GenBank/DDBJ databases">
        <title>The Genome Sequence of Phytophthora parasitica CHvinca01.</title>
        <authorList>
            <consortium name="The Broad Institute Genomics Platform"/>
            <person name="Russ C."/>
            <person name="Tyler B."/>
            <person name="Panabieres F."/>
            <person name="Shan W."/>
            <person name="Tripathy S."/>
            <person name="Grunwald N."/>
            <person name="Machado M."/>
            <person name="Johnson C.S."/>
            <person name="Arredondo F."/>
            <person name="Hong C."/>
            <person name="Coffey M."/>
            <person name="Young S.K."/>
            <person name="Zeng Q."/>
            <person name="Gargeya S."/>
            <person name="Fitzgerald M."/>
            <person name="Abouelleil A."/>
            <person name="Alvarado L."/>
            <person name="Chapman S.B."/>
            <person name="Gainer-Dewar J."/>
            <person name="Goldberg J."/>
            <person name="Griggs A."/>
            <person name="Gujja S."/>
            <person name="Hansen M."/>
            <person name="Howarth C."/>
            <person name="Imamovic A."/>
            <person name="Ireland A."/>
            <person name="Larimer J."/>
            <person name="McCowan C."/>
            <person name="Murphy C."/>
            <person name="Pearson M."/>
            <person name="Poon T.W."/>
            <person name="Priest M."/>
            <person name="Roberts A."/>
            <person name="Saif S."/>
            <person name="Shea T."/>
            <person name="Sykes S."/>
            <person name="Wortman J."/>
            <person name="Nusbaum C."/>
            <person name="Birren B."/>
        </authorList>
    </citation>
    <scope>NUCLEOTIDE SEQUENCE [LARGE SCALE GENOMIC DNA]</scope>
    <source>
        <strain evidence="3">CHvinca01</strain>
    </source>
</reference>
<dbReference type="Proteomes" id="UP000054423">
    <property type="component" value="Unassembled WGS sequence"/>
</dbReference>
<dbReference type="VEuPathDB" id="FungiDB:PPTG_20861"/>
<protein>
    <recommendedName>
        <fullName evidence="2">DUF659 domain-containing protein</fullName>
    </recommendedName>
</protein>
<dbReference type="OrthoDB" id="108532at2759"/>
<feature type="compositionally biased region" description="Low complexity" evidence="1">
    <location>
        <begin position="30"/>
        <end position="56"/>
    </location>
</feature>
<dbReference type="EMBL" id="KI677453">
    <property type="protein sequence ID" value="ETM02246.1"/>
    <property type="molecule type" value="Genomic_DNA"/>
</dbReference>
<evidence type="ECO:0000259" key="2">
    <source>
        <dbReference type="Pfam" id="PF04937"/>
    </source>
</evidence>
<dbReference type="InterPro" id="IPR007021">
    <property type="entry name" value="DUF659"/>
</dbReference>